<keyword evidence="12" id="KW-1278">Translocase</keyword>
<sequence>MECITLSTLHSIRWTERTSAGLSSLASMRRPRHCRRKPWALVRRGEVSRFSEYVRAIKETDKPIFNVRNKTKDPINSYTLETDKEERELLKSSKTYAAWSKPVEVVAHDLQVDVTSGLSSVSVEDKRAIFGWNELERTKGKPFWKLIAEQFEDTLVQILLAAAGVSFILALTDVEEGQRIGVESFTEPIIILSIIILNAFIGIWQESKAENTLQALKQMQPESARVLRNGKEIPELPARELVPGDVVELRAGDKVSADMRVAYLKSGTVRLQQASLTGESQPVLKQAEGAFDEDIELQGKENMVFSGTTVTNGTCVCIVTNTGMSTELGKIQAQIQDASLANYDSPLTKKLEEFSDTLTKFVGAVCIIVWLVNYKYYLTWDVSSNFPANINFDFQQATYYFKVAVALAVAAIPEGLPAVITTCLALGTRRMAEENAIVRKLPSVETLGCTTVICSDKTGTLTTNEMSVVQIAAMQESGRMQCFTVTGTTYSPKDGSVDGQKESLDSNIDALAEVCSVCNDAGIQFKDNRYIASGMPTEAALLVLVEKLGSGKKNRYMEAQKENSNILEACSSYRSNCKRLFTLEFDRVRKSMGVIVTEKTAFGSKNKLLVKGAAEFVLERCTNVMLNDGFVVPLLPSLREEIISTIDLLASKGLRVLACAYKQDLGTLNEYTGPEHPLHQLLLNADNYAAIESQLTFLGLAGMQDPPRQEVRTAIKDCKKAGIGVVVITGDNKSTAEAICSEIGLFEQSEDLSSKSFLGREFMRLSQSERRNVLLGSPGNSFLFSRAEPLHKQEIVRVLKSGGEVVAMTGDGVNDAPALKLADIGIAMGITGTEVAKEASDMILADDDFATIVVAVKEGRSIYDNMKAFIRYLISSNIGEVVAIFSTAILGFPQGLIPVQLLWVNLVTDGAPATALGFNPPDKDIMERAPRSPDEGFVTGWTLFRFIAVGSYVGLATVGIFVLWYTNNDSFMGIDLSLDGHTAVTLDQLSHWGQCTNWVDFHPSPYAAGPQVLTFTDPCSYFTDGKIKPSTLAMSTLVVTEMFNALNALSERNSLREVPPWVNRWLLLAIAVSMGLHFIILYTPWLAEAFGVVPLSYNEWLLVVLFSFPVIPLEEALKLVGRTLFAPQVNRRGP</sequence>
<keyword evidence="14" id="KW-0406">Ion transport</keyword>
<keyword evidence="11" id="KW-0460">Magnesium</keyword>
<organism evidence="19 20">
    <name type="scientific">Ceratopteris richardii</name>
    <name type="common">Triangle waterfern</name>
    <dbReference type="NCBI Taxonomy" id="49495"/>
    <lineage>
        <taxon>Eukaryota</taxon>
        <taxon>Viridiplantae</taxon>
        <taxon>Streptophyta</taxon>
        <taxon>Embryophyta</taxon>
        <taxon>Tracheophyta</taxon>
        <taxon>Polypodiopsida</taxon>
        <taxon>Polypodiidae</taxon>
        <taxon>Polypodiales</taxon>
        <taxon>Pteridineae</taxon>
        <taxon>Pteridaceae</taxon>
        <taxon>Parkerioideae</taxon>
        <taxon>Ceratopteris</taxon>
    </lineage>
</organism>
<dbReference type="InterPro" id="IPR044492">
    <property type="entry name" value="P_typ_ATPase_HD_dom"/>
</dbReference>
<feature type="domain" description="Cation-transporting P-type ATPase N-terminal" evidence="18">
    <location>
        <begin position="97"/>
        <end position="171"/>
    </location>
</feature>
<dbReference type="GO" id="GO:0016020">
    <property type="term" value="C:membrane"/>
    <property type="evidence" value="ECO:0007669"/>
    <property type="project" value="UniProtKB-SubCell"/>
</dbReference>
<dbReference type="Gene3D" id="1.20.1110.10">
    <property type="entry name" value="Calcium-transporting ATPase, transmembrane domain"/>
    <property type="match status" value="1"/>
</dbReference>
<keyword evidence="6 17" id="KW-0812">Transmembrane</keyword>
<dbReference type="Gene3D" id="3.40.50.1000">
    <property type="entry name" value="HAD superfamily/HAD-like"/>
    <property type="match status" value="1"/>
</dbReference>
<name>A0A8T2V3Z3_CERRI</name>
<dbReference type="InterPro" id="IPR018303">
    <property type="entry name" value="ATPase_P-typ_P_site"/>
</dbReference>
<proteinExistence type="inferred from homology"/>
<evidence type="ECO:0000256" key="7">
    <source>
        <dbReference type="ARBA" id="ARBA00022723"/>
    </source>
</evidence>
<dbReference type="FunFam" id="3.40.1110.10:FF:000021">
    <property type="entry name" value="calcium-transporting ATPase, endoplasmic reticulum-type"/>
    <property type="match status" value="1"/>
</dbReference>
<dbReference type="SUPFAM" id="SSF81653">
    <property type="entry name" value="Calcium ATPase, transduction domain A"/>
    <property type="match status" value="1"/>
</dbReference>
<dbReference type="SUPFAM" id="SSF81665">
    <property type="entry name" value="Calcium ATPase, transmembrane domain M"/>
    <property type="match status" value="1"/>
</dbReference>
<comment type="subcellular location">
    <subcellularLocation>
        <location evidence="1">Membrane</location>
        <topology evidence="1">Multi-pass membrane protein</topology>
    </subcellularLocation>
</comment>
<dbReference type="InterPro" id="IPR006068">
    <property type="entry name" value="ATPase_P-typ_cation-transptr_C"/>
</dbReference>
<evidence type="ECO:0000256" key="16">
    <source>
        <dbReference type="ARBA" id="ARBA00048694"/>
    </source>
</evidence>
<dbReference type="FunFam" id="1.20.1110.10:FF:000077">
    <property type="entry name" value="ECA1 (ER-TYPE CA2+-ATPASE 1)"/>
    <property type="match status" value="1"/>
</dbReference>
<keyword evidence="15 17" id="KW-0472">Membrane</keyword>
<keyword evidence="5" id="KW-0109">Calcium transport</keyword>
<dbReference type="SUPFAM" id="SSF56784">
    <property type="entry name" value="HAD-like"/>
    <property type="match status" value="1"/>
</dbReference>
<dbReference type="InterPro" id="IPR004014">
    <property type="entry name" value="ATPase_P-typ_cation-transptr_N"/>
</dbReference>
<evidence type="ECO:0000256" key="9">
    <source>
        <dbReference type="ARBA" id="ARBA00022837"/>
    </source>
</evidence>
<dbReference type="FunFam" id="1.20.1110.10:FF:000065">
    <property type="entry name" value="Sarcoplasmic/endoplasmic reticulum calcium ATPase 1"/>
    <property type="match status" value="1"/>
</dbReference>
<dbReference type="Proteomes" id="UP000825935">
    <property type="component" value="Chromosome 2"/>
</dbReference>
<dbReference type="SFLD" id="SFLDS00003">
    <property type="entry name" value="Haloacid_Dehalogenase"/>
    <property type="match status" value="1"/>
</dbReference>
<gene>
    <name evidence="19" type="ORF">KP509_02G023900</name>
</gene>
<dbReference type="PANTHER" id="PTHR42861">
    <property type="entry name" value="CALCIUM-TRANSPORTING ATPASE"/>
    <property type="match status" value="1"/>
</dbReference>
<evidence type="ECO:0000256" key="13">
    <source>
        <dbReference type="ARBA" id="ARBA00022989"/>
    </source>
</evidence>
<keyword evidence="4" id="KW-0813">Transport</keyword>
<accession>A0A8T2V3Z3</accession>
<dbReference type="Pfam" id="PF00122">
    <property type="entry name" value="E1-E2_ATPase"/>
    <property type="match status" value="1"/>
</dbReference>
<evidence type="ECO:0000256" key="3">
    <source>
        <dbReference type="ARBA" id="ARBA00012790"/>
    </source>
</evidence>
<evidence type="ECO:0000256" key="17">
    <source>
        <dbReference type="SAM" id="Phobius"/>
    </source>
</evidence>
<dbReference type="NCBIfam" id="TIGR01494">
    <property type="entry name" value="ATPase_P-type"/>
    <property type="match status" value="2"/>
</dbReference>
<dbReference type="EMBL" id="CM035407">
    <property type="protein sequence ID" value="KAH7443177.1"/>
    <property type="molecule type" value="Genomic_DNA"/>
</dbReference>
<dbReference type="InterPro" id="IPR023298">
    <property type="entry name" value="ATPase_P-typ_TM_dom_sf"/>
</dbReference>
<keyword evidence="9" id="KW-0106">Calcium</keyword>
<dbReference type="SMART" id="SM00831">
    <property type="entry name" value="Cation_ATPase_N"/>
    <property type="match status" value="1"/>
</dbReference>
<reference evidence="19" key="1">
    <citation type="submission" date="2021-08" db="EMBL/GenBank/DDBJ databases">
        <title>WGS assembly of Ceratopteris richardii.</title>
        <authorList>
            <person name="Marchant D.B."/>
            <person name="Chen G."/>
            <person name="Jenkins J."/>
            <person name="Shu S."/>
            <person name="Leebens-Mack J."/>
            <person name="Grimwood J."/>
            <person name="Schmutz J."/>
            <person name="Soltis P."/>
            <person name="Soltis D."/>
            <person name="Chen Z.-H."/>
        </authorList>
    </citation>
    <scope>NUCLEOTIDE SEQUENCE</scope>
    <source>
        <strain evidence="19">Whitten #5841</strain>
        <tissue evidence="19">Leaf</tissue>
    </source>
</reference>
<evidence type="ECO:0000256" key="6">
    <source>
        <dbReference type="ARBA" id="ARBA00022692"/>
    </source>
</evidence>
<evidence type="ECO:0000256" key="8">
    <source>
        <dbReference type="ARBA" id="ARBA00022741"/>
    </source>
</evidence>
<comment type="caution">
    <text evidence="19">The sequence shown here is derived from an EMBL/GenBank/DDBJ whole genome shotgun (WGS) entry which is preliminary data.</text>
</comment>
<keyword evidence="7" id="KW-0479">Metal-binding</keyword>
<feature type="transmembrane region" description="Helical" evidence="17">
    <location>
        <begin position="1065"/>
        <end position="1085"/>
    </location>
</feature>
<dbReference type="InterPro" id="IPR008250">
    <property type="entry name" value="ATPase_P-typ_transduc_dom_A_sf"/>
</dbReference>
<evidence type="ECO:0000256" key="2">
    <source>
        <dbReference type="ARBA" id="ARBA00005675"/>
    </source>
</evidence>
<dbReference type="AlphaFoldDB" id="A0A8T2V3Z3"/>
<dbReference type="Gene3D" id="2.70.150.10">
    <property type="entry name" value="Calcium-transporting ATPase, cytoplasmic transduction domain A"/>
    <property type="match status" value="1"/>
</dbReference>
<dbReference type="Gene3D" id="3.40.1110.10">
    <property type="entry name" value="Calcium-transporting ATPase, cytoplasmic domain N"/>
    <property type="match status" value="1"/>
</dbReference>
<dbReference type="FunFam" id="2.70.150.10:FF:000014">
    <property type="entry name" value="Calcium-transporting ATPase, putative"/>
    <property type="match status" value="1"/>
</dbReference>
<evidence type="ECO:0000256" key="14">
    <source>
        <dbReference type="ARBA" id="ARBA00023065"/>
    </source>
</evidence>
<keyword evidence="10" id="KW-0067">ATP-binding</keyword>
<keyword evidence="13 17" id="KW-1133">Transmembrane helix</keyword>
<evidence type="ECO:0000256" key="5">
    <source>
        <dbReference type="ARBA" id="ARBA00022568"/>
    </source>
</evidence>
<evidence type="ECO:0000256" key="10">
    <source>
        <dbReference type="ARBA" id="ARBA00022840"/>
    </source>
</evidence>
<dbReference type="OrthoDB" id="3352408at2759"/>
<dbReference type="Pfam" id="PF00689">
    <property type="entry name" value="Cation_ATPase_C"/>
    <property type="match status" value="1"/>
</dbReference>
<evidence type="ECO:0000313" key="20">
    <source>
        <dbReference type="Proteomes" id="UP000825935"/>
    </source>
</evidence>
<dbReference type="GO" id="GO:0005388">
    <property type="term" value="F:P-type calcium transporter activity"/>
    <property type="evidence" value="ECO:0007669"/>
    <property type="project" value="UniProtKB-EC"/>
</dbReference>
<dbReference type="SUPFAM" id="SSF81660">
    <property type="entry name" value="Metal cation-transporting ATPase, ATP-binding domain N"/>
    <property type="match status" value="1"/>
</dbReference>
<keyword evidence="20" id="KW-1185">Reference proteome</keyword>
<dbReference type="InterPro" id="IPR036412">
    <property type="entry name" value="HAD-like_sf"/>
</dbReference>
<evidence type="ECO:0000313" key="19">
    <source>
        <dbReference type="EMBL" id="KAH7443177.1"/>
    </source>
</evidence>
<comment type="similarity">
    <text evidence="2">Belongs to the cation transport ATPase (P-type) (TC 3.A.3) family. Type IIA subfamily.</text>
</comment>
<dbReference type="PRINTS" id="PR00121">
    <property type="entry name" value="NAKATPASE"/>
</dbReference>
<dbReference type="GO" id="GO:0046872">
    <property type="term" value="F:metal ion binding"/>
    <property type="evidence" value="ECO:0007669"/>
    <property type="project" value="UniProtKB-KW"/>
</dbReference>
<dbReference type="EC" id="7.2.2.10" evidence="3"/>
<protein>
    <recommendedName>
        <fullName evidence="3">P-type Ca(2+) transporter</fullName>
        <ecNumber evidence="3">7.2.2.10</ecNumber>
    </recommendedName>
</protein>
<keyword evidence="8" id="KW-0547">Nucleotide-binding</keyword>
<evidence type="ECO:0000256" key="15">
    <source>
        <dbReference type="ARBA" id="ARBA00023136"/>
    </source>
</evidence>
<dbReference type="SFLD" id="SFLDF00027">
    <property type="entry name" value="p-type_atpase"/>
    <property type="match status" value="1"/>
</dbReference>
<evidence type="ECO:0000259" key="18">
    <source>
        <dbReference type="SMART" id="SM00831"/>
    </source>
</evidence>
<dbReference type="PROSITE" id="PS00154">
    <property type="entry name" value="ATPASE_E1_E2"/>
    <property type="match status" value="1"/>
</dbReference>
<evidence type="ECO:0000256" key="12">
    <source>
        <dbReference type="ARBA" id="ARBA00022967"/>
    </source>
</evidence>
<evidence type="ECO:0000256" key="11">
    <source>
        <dbReference type="ARBA" id="ARBA00022842"/>
    </source>
</evidence>
<evidence type="ECO:0000256" key="4">
    <source>
        <dbReference type="ARBA" id="ARBA00022448"/>
    </source>
</evidence>
<dbReference type="Pfam" id="PF00690">
    <property type="entry name" value="Cation_ATPase_N"/>
    <property type="match status" value="1"/>
</dbReference>
<dbReference type="InterPro" id="IPR023299">
    <property type="entry name" value="ATPase_P-typ_cyto_dom_N"/>
</dbReference>
<dbReference type="Pfam" id="PF13246">
    <property type="entry name" value="Cation_ATPase"/>
    <property type="match status" value="1"/>
</dbReference>
<comment type="catalytic activity">
    <reaction evidence="16">
        <text>Ca(2+)(in) + ATP + H2O = Ca(2+)(out) + ADP + phosphate + H(+)</text>
        <dbReference type="Rhea" id="RHEA:18105"/>
        <dbReference type="ChEBI" id="CHEBI:15377"/>
        <dbReference type="ChEBI" id="CHEBI:15378"/>
        <dbReference type="ChEBI" id="CHEBI:29108"/>
        <dbReference type="ChEBI" id="CHEBI:30616"/>
        <dbReference type="ChEBI" id="CHEBI:43474"/>
        <dbReference type="ChEBI" id="CHEBI:456216"/>
        <dbReference type="EC" id="7.2.2.10"/>
    </reaction>
</comment>
<dbReference type="OMA" id="MAQENAI"/>
<dbReference type="FunFam" id="3.40.50.1000:FF:000028">
    <property type="entry name" value="Calcium-transporting P-type ATPase, putative"/>
    <property type="match status" value="1"/>
</dbReference>
<dbReference type="GO" id="GO:0016887">
    <property type="term" value="F:ATP hydrolysis activity"/>
    <property type="evidence" value="ECO:0007669"/>
    <property type="project" value="InterPro"/>
</dbReference>
<dbReference type="GO" id="GO:0005524">
    <property type="term" value="F:ATP binding"/>
    <property type="evidence" value="ECO:0007669"/>
    <property type="project" value="UniProtKB-KW"/>
</dbReference>
<evidence type="ECO:0000256" key="1">
    <source>
        <dbReference type="ARBA" id="ARBA00004141"/>
    </source>
</evidence>
<dbReference type="SFLD" id="SFLDG00002">
    <property type="entry name" value="C1.7:_P-type_atpase_like"/>
    <property type="match status" value="1"/>
</dbReference>
<dbReference type="InterPro" id="IPR001757">
    <property type="entry name" value="P_typ_ATPase"/>
</dbReference>
<dbReference type="PRINTS" id="PR00119">
    <property type="entry name" value="CATATPASE"/>
</dbReference>
<dbReference type="InterPro" id="IPR059000">
    <property type="entry name" value="ATPase_P-type_domA"/>
</dbReference>
<feature type="transmembrane region" description="Helical" evidence="17">
    <location>
        <begin position="943"/>
        <end position="965"/>
    </location>
</feature>
<dbReference type="InterPro" id="IPR023214">
    <property type="entry name" value="HAD_sf"/>
</dbReference>